<evidence type="ECO:0000256" key="4">
    <source>
        <dbReference type="ARBA" id="ARBA00023157"/>
    </source>
</evidence>
<evidence type="ECO:0000313" key="7">
    <source>
        <dbReference type="Proteomes" id="UP001590950"/>
    </source>
</evidence>
<comment type="subcellular location">
    <subcellularLocation>
        <location evidence="1">Mitochondrion</location>
    </subcellularLocation>
</comment>
<dbReference type="InterPro" id="IPR036549">
    <property type="entry name" value="CX6/COA6-like_sf"/>
</dbReference>
<evidence type="ECO:0000256" key="1">
    <source>
        <dbReference type="ARBA" id="ARBA00004173"/>
    </source>
</evidence>
<comment type="caution">
    <text evidence="6">The sequence shown here is derived from an EMBL/GenBank/DDBJ whole genome shotgun (WGS) entry which is preliminary data.</text>
</comment>
<protein>
    <submittedName>
        <fullName evidence="6">Uncharacterized protein</fullName>
    </submittedName>
</protein>
<dbReference type="InterPro" id="IPR048280">
    <property type="entry name" value="COX6B-like"/>
</dbReference>
<keyword evidence="3" id="KW-0496">Mitochondrion</keyword>
<dbReference type="PANTHER" id="PTHR47677:SF1">
    <property type="entry name" value="CYTOCHROME C OXIDASE ASSEMBLY FACTOR 6"/>
    <property type="match status" value="1"/>
</dbReference>
<dbReference type="InterPro" id="IPR048281">
    <property type="entry name" value="COA6_fun"/>
</dbReference>
<evidence type="ECO:0000313" key="6">
    <source>
        <dbReference type="EMBL" id="KAL2045679.1"/>
    </source>
</evidence>
<dbReference type="Gene3D" id="1.10.10.140">
    <property type="entry name" value="Cytochrome c oxidase, subunit VIb"/>
    <property type="match status" value="1"/>
</dbReference>
<feature type="compositionally biased region" description="Polar residues" evidence="5">
    <location>
        <begin position="1"/>
        <end position="18"/>
    </location>
</feature>
<dbReference type="EMBL" id="JBEFKJ010000006">
    <property type="protein sequence ID" value="KAL2045679.1"/>
    <property type="molecule type" value="Genomic_DNA"/>
</dbReference>
<dbReference type="SUPFAM" id="SSF47694">
    <property type="entry name" value="Cytochrome c oxidase subunit h"/>
    <property type="match status" value="1"/>
</dbReference>
<evidence type="ECO:0000256" key="5">
    <source>
        <dbReference type="SAM" id="MobiDB-lite"/>
    </source>
</evidence>
<evidence type="ECO:0000256" key="3">
    <source>
        <dbReference type="ARBA" id="ARBA00023128"/>
    </source>
</evidence>
<dbReference type="PROSITE" id="PS51808">
    <property type="entry name" value="CHCH"/>
    <property type="match status" value="1"/>
</dbReference>
<sequence length="124" mass="13630">MGLMTTSPSPPQATHISPTPSPDGAFEAPNRQSRAHCWEARDAFFACLERNGIVDSIKEKERAGEVCEGEDARLGKECAASWVTYFKQRRVMEWNKKQTLEKLAKENARPMPEGVGLPGVKGGA</sequence>
<gene>
    <name evidence="6" type="ORF">N7G274_002109</name>
</gene>
<dbReference type="PANTHER" id="PTHR47677">
    <property type="entry name" value="CYTOCHROME C OXIDASE ASSEMBLY FACTOR 6"/>
    <property type="match status" value="1"/>
</dbReference>
<keyword evidence="4" id="KW-1015">Disulfide bond</keyword>
<dbReference type="Pfam" id="PF02297">
    <property type="entry name" value="COX6B"/>
    <property type="match status" value="1"/>
</dbReference>
<feature type="region of interest" description="Disordered" evidence="5">
    <location>
        <begin position="1"/>
        <end position="31"/>
    </location>
</feature>
<name>A0ABR4ALX3_9LECA</name>
<comment type="similarity">
    <text evidence="2">Belongs to the cytochrome c oxidase subunit 6B family.</text>
</comment>
<accession>A0ABR4ALX3</accession>
<proteinExistence type="inferred from homology"/>
<evidence type="ECO:0000256" key="2">
    <source>
        <dbReference type="ARBA" id="ARBA00006425"/>
    </source>
</evidence>
<organism evidence="6 7">
    <name type="scientific">Stereocaulon virgatum</name>
    <dbReference type="NCBI Taxonomy" id="373712"/>
    <lineage>
        <taxon>Eukaryota</taxon>
        <taxon>Fungi</taxon>
        <taxon>Dikarya</taxon>
        <taxon>Ascomycota</taxon>
        <taxon>Pezizomycotina</taxon>
        <taxon>Lecanoromycetes</taxon>
        <taxon>OSLEUM clade</taxon>
        <taxon>Lecanoromycetidae</taxon>
        <taxon>Lecanorales</taxon>
        <taxon>Lecanorineae</taxon>
        <taxon>Stereocaulaceae</taxon>
        <taxon>Stereocaulon</taxon>
    </lineage>
</organism>
<reference evidence="6 7" key="1">
    <citation type="submission" date="2024-09" db="EMBL/GenBank/DDBJ databases">
        <title>Rethinking Asexuality: The Enigmatic Case of Functional Sexual Genes in Lepraria (Stereocaulaceae).</title>
        <authorList>
            <person name="Doellman M."/>
            <person name="Sun Y."/>
            <person name="Barcenas-Pena A."/>
            <person name="Lumbsch H.T."/>
            <person name="Grewe F."/>
        </authorList>
    </citation>
    <scope>NUCLEOTIDE SEQUENCE [LARGE SCALE GENOMIC DNA]</scope>
    <source>
        <strain evidence="6 7">Mercado 3170</strain>
    </source>
</reference>
<dbReference type="Proteomes" id="UP001590950">
    <property type="component" value="Unassembled WGS sequence"/>
</dbReference>
<keyword evidence="7" id="KW-1185">Reference proteome</keyword>